<comment type="cofactor">
    <cofactor evidence="5">
        <name>(R)-lipoate</name>
        <dbReference type="ChEBI" id="CHEBI:83088"/>
    </cofactor>
    <text evidence="5">Binds 1 lipoyl cofactor covalently.</text>
</comment>
<evidence type="ECO:0000256" key="2">
    <source>
        <dbReference type="ARBA" id="ARBA00022823"/>
    </source>
</evidence>
<keyword evidence="2 4" id="KW-0450">Lipoyl</keyword>
<dbReference type="PROSITE" id="PS50968">
    <property type="entry name" value="BIOTINYL_LIPOYL"/>
    <property type="match status" value="1"/>
</dbReference>
<feature type="modified residue" description="N6-lipoyllysine" evidence="4">
    <location>
        <position position="139"/>
    </location>
</feature>
<keyword evidence="5" id="KW-0496">Mitochondrion</keyword>
<dbReference type="NCBIfam" id="NF002270">
    <property type="entry name" value="PRK01202.1"/>
    <property type="match status" value="1"/>
</dbReference>
<dbReference type="PANTHER" id="PTHR11715">
    <property type="entry name" value="GLYCINE CLEAVAGE SYSTEM H PROTEIN"/>
    <property type="match status" value="1"/>
</dbReference>
<evidence type="ECO:0000256" key="5">
    <source>
        <dbReference type="RuleBase" id="RU364055"/>
    </source>
</evidence>
<evidence type="ECO:0000313" key="8">
    <source>
        <dbReference type="Proteomes" id="UP001206595"/>
    </source>
</evidence>
<proteinExistence type="inferred from homology"/>
<dbReference type="GO" id="GO:0019464">
    <property type="term" value="P:glycine decarboxylation via glycine cleavage system"/>
    <property type="evidence" value="ECO:0007669"/>
    <property type="project" value="UniProtKB-UniRule"/>
</dbReference>
<dbReference type="InterPro" id="IPR033753">
    <property type="entry name" value="GCV_H/Fam206"/>
</dbReference>
<dbReference type="InterPro" id="IPR011053">
    <property type="entry name" value="Single_hybrid_motif"/>
</dbReference>
<dbReference type="InterPro" id="IPR017453">
    <property type="entry name" value="GCV_H_sub"/>
</dbReference>
<dbReference type="HAMAP" id="MF_00272">
    <property type="entry name" value="GcvH"/>
    <property type="match status" value="1"/>
</dbReference>
<protein>
    <recommendedName>
        <fullName evidence="5">Glycine cleavage system H protein</fullName>
    </recommendedName>
</protein>
<evidence type="ECO:0000256" key="3">
    <source>
        <dbReference type="ARBA" id="ARBA00022946"/>
    </source>
</evidence>
<feature type="domain" description="Lipoyl-binding" evidence="6">
    <location>
        <begin position="98"/>
        <end position="180"/>
    </location>
</feature>
<dbReference type="PROSITE" id="PS00189">
    <property type="entry name" value="LIPOYL"/>
    <property type="match status" value="1"/>
</dbReference>
<name>A0AAD5HC45_UMBRA</name>
<dbReference type="SUPFAM" id="SSF51230">
    <property type="entry name" value="Single hybrid motif"/>
    <property type="match status" value="1"/>
</dbReference>
<dbReference type="EMBL" id="MU620940">
    <property type="protein sequence ID" value="KAI8577499.1"/>
    <property type="molecule type" value="Genomic_DNA"/>
</dbReference>
<evidence type="ECO:0000259" key="6">
    <source>
        <dbReference type="PROSITE" id="PS50968"/>
    </source>
</evidence>
<dbReference type="Pfam" id="PF01597">
    <property type="entry name" value="GCV_H"/>
    <property type="match status" value="1"/>
</dbReference>
<dbReference type="GeneID" id="75916143"/>
<dbReference type="GO" id="GO:0009249">
    <property type="term" value="P:protein lipoylation"/>
    <property type="evidence" value="ECO:0007669"/>
    <property type="project" value="TreeGrafter"/>
</dbReference>
<dbReference type="InterPro" id="IPR002930">
    <property type="entry name" value="GCV_H"/>
</dbReference>
<comment type="subunit">
    <text evidence="5">The glycine cleavage system is composed of four proteins: P, T, L and H.</text>
</comment>
<dbReference type="PANTHER" id="PTHR11715:SF3">
    <property type="entry name" value="GLYCINE CLEAVAGE SYSTEM H PROTEIN-RELATED"/>
    <property type="match status" value="1"/>
</dbReference>
<comment type="caution">
    <text evidence="7">The sequence shown here is derived from an EMBL/GenBank/DDBJ whole genome shotgun (WGS) entry which is preliminary data.</text>
</comment>
<comment type="similarity">
    <text evidence="1 5">Belongs to the GcvH family.</text>
</comment>
<comment type="subcellular location">
    <subcellularLocation>
        <location evidence="5">Mitochondrion</location>
    </subcellularLocation>
</comment>
<sequence>MGYQRHVTAVRAFFQILCLTRWKPSKKNNKRKGEPVKQTGSHSISFSSRITIMSLRTFTSRFVRAYTPARVAPFAFTRAIATKRYTKEHEWISVEDNVGTIGITDYAQKSLGDVVFVEIPSPGQAIARKEQLGAVESVKAASDIYSPVSGDIIEANETLDQEPSLINSSPEQDGWLAKVQLSDPSELESLLDESAYQAHCESSEDH</sequence>
<keyword evidence="8" id="KW-1185">Reference proteome</keyword>
<comment type="function">
    <text evidence="5">The H protein shuttles the methylamine group of glycine from the P protein to the T protein.</text>
</comment>
<gene>
    <name evidence="7" type="ORF">K450DRAFT_251972</name>
</gene>
<organism evidence="7 8">
    <name type="scientific">Umbelopsis ramanniana AG</name>
    <dbReference type="NCBI Taxonomy" id="1314678"/>
    <lineage>
        <taxon>Eukaryota</taxon>
        <taxon>Fungi</taxon>
        <taxon>Fungi incertae sedis</taxon>
        <taxon>Mucoromycota</taxon>
        <taxon>Mucoromycotina</taxon>
        <taxon>Umbelopsidomycetes</taxon>
        <taxon>Umbelopsidales</taxon>
        <taxon>Umbelopsidaceae</taxon>
        <taxon>Umbelopsis</taxon>
    </lineage>
</organism>
<dbReference type="Proteomes" id="UP001206595">
    <property type="component" value="Unassembled WGS sequence"/>
</dbReference>
<dbReference type="GO" id="GO:0005739">
    <property type="term" value="C:mitochondrion"/>
    <property type="evidence" value="ECO:0007669"/>
    <property type="project" value="UniProtKB-SubCell"/>
</dbReference>
<reference evidence="7" key="2">
    <citation type="journal article" date="2022" name="Proc. Natl. Acad. Sci. U.S.A.">
        <title>Diploid-dominant life cycles characterize the early evolution of Fungi.</title>
        <authorList>
            <person name="Amses K.R."/>
            <person name="Simmons D.R."/>
            <person name="Longcore J.E."/>
            <person name="Mondo S.J."/>
            <person name="Seto K."/>
            <person name="Jeronimo G.H."/>
            <person name="Bonds A.E."/>
            <person name="Quandt C.A."/>
            <person name="Davis W.J."/>
            <person name="Chang Y."/>
            <person name="Federici B.A."/>
            <person name="Kuo A."/>
            <person name="LaButti K."/>
            <person name="Pangilinan J."/>
            <person name="Andreopoulos W."/>
            <person name="Tritt A."/>
            <person name="Riley R."/>
            <person name="Hundley H."/>
            <person name="Johnson J."/>
            <person name="Lipzen A."/>
            <person name="Barry K."/>
            <person name="Lang B.F."/>
            <person name="Cuomo C.A."/>
            <person name="Buchler N.E."/>
            <person name="Grigoriev I.V."/>
            <person name="Spatafora J.W."/>
            <person name="Stajich J.E."/>
            <person name="James T.Y."/>
        </authorList>
    </citation>
    <scope>NUCLEOTIDE SEQUENCE</scope>
    <source>
        <strain evidence="7">AG</strain>
    </source>
</reference>
<dbReference type="GO" id="GO:0005960">
    <property type="term" value="C:glycine cleavage complex"/>
    <property type="evidence" value="ECO:0007669"/>
    <property type="project" value="UniProtKB-UniRule"/>
</dbReference>
<reference evidence="7" key="1">
    <citation type="submission" date="2021-06" db="EMBL/GenBank/DDBJ databases">
        <authorList>
            <consortium name="DOE Joint Genome Institute"/>
            <person name="Mondo S.J."/>
            <person name="Amses K.R."/>
            <person name="Simmons D.R."/>
            <person name="Longcore J.E."/>
            <person name="Seto K."/>
            <person name="Alves G.H."/>
            <person name="Bonds A.E."/>
            <person name="Quandt C.A."/>
            <person name="Davis W.J."/>
            <person name="Chang Y."/>
            <person name="Letcher P.M."/>
            <person name="Powell M.J."/>
            <person name="Kuo A."/>
            <person name="Labutti K."/>
            <person name="Pangilinan J."/>
            <person name="Andreopoulos W."/>
            <person name="Tritt A."/>
            <person name="Riley R."/>
            <person name="Hundley H."/>
            <person name="Johnson J."/>
            <person name="Lipzen A."/>
            <person name="Barry K."/>
            <person name="Berbee M.L."/>
            <person name="Buchler N.E."/>
            <person name="Grigoriev I.V."/>
            <person name="Spatafora J.W."/>
            <person name="Stajich J.E."/>
            <person name="James T.Y."/>
        </authorList>
    </citation>
    <scope>NUCLEOTIDE SEQUENCE</scope>
    <source>
        <strain evidence="7">AG</strain>
    </source>
</reference>
<accession>A0AAD5HC45</accession>
<evidence type="ECO:0000256" key="4">
    <source>
        <dbReference type="PIRSR" id="PIRSR617453-50"/>
    </source>
</evidence>
<dbReference type="AlphaFoldDB" id="A0AAD5HC45"/>
<evidence type="ECO:0000256" key="1">
    <source>
        <dbReference type="ARBA" id="ARBA00009249"/>
    </source>
</evidence>
<dbReference type="RefSeq" id="XP_051442503.1">
    <property type="nucleotide sequence ID" value="XM_051590800.1"/>
</dbReference>
<dbReference type="CDD" id="cd06848">
    <property type="entry name" value="GCS_H"/>
    <property type="match status" value="1"/>
</dbReference>
<keyword evidence="3 5" id="KW-0809">Transit peptide</keyword>
<dbReference type="Gene3D" id="2.40.50.100">
    <property type="match status" value="1"/>
</dbReference>
<evidence type="ECO:0000313" key="7">
    <source>
        <dbReference type="EMBL" id="KAI8577499.1"/>
    </source>
</evidence>
<dbReference type="InterPro" id="IPR000089">
    <property type="entry name" value="Biotin_lipoyl"/>
</dbReference>
<dbReference type="InterPro" id="IPR003016">
    <property type="entry name" value="2-oxoA_DH_lipoyl-BS"/>
</dbReference>
<dbReference type="NCBIfam" id="TIGR00527">
    <property type="entry name" value="gcvH"/>
    <property type="match status" value="1"/>
</dbReference>